<dbReference type="EMBL" id="CP127294">
    <property type="protein sequence ID" value="WIX83012.1"/>
    <property type="molecule type" value="Genomic_DNA"/>
</dbReference>
<proteinExistence type="predicted"/>
<name>A0A9Y2IND5_9PSEU</name>
<keyword evidence="1" id="KW-0812">Transmembrane</keyword>
<organism evidence="2 3">
    <name type="scientific">Amycolatopsis carbonis</name>
    <dbReference type="NCBI Taxonomy" id="715471"/>
    <lineage>
        <taxon>Bacteria</taxon>
        <taxon>Bacillati</taxon>
        <taxon>Actinomycetota</taxon>
        <taxon>Actinomycetes</taxon>
        <taxon>Pseudonocardiales</taxon>
        <taxon>Pseudonocardiaceae</taxon>
        <taxon>Amycolatopsis</taxon>
    </lineage>
</organism>
<protein>
    <submittedName>
        <fullName evidence="2">Uncharacterized protein</fullName>
    </submittedName>
</protein>
<keyword evidence="1" id="KW-0472">Membrane</keyword>
<evidence type="ECO:0000256" key="1">
    <source>
        <dbReference type="SAM" id="Phobius"/>
    </source>
</evidence>
<gene>
    <name evidence="2" type="ORF">QRX50_20735</name>
</gene>
<feature type="transmembrane region" description="Helical" evidence="1">
    <location>
        <begin position="12"/>
        <end position="34"/>
    </location>
</feature>
<dbReference type="KEGG" id="acab:QRX50_20735"/>
<keyword evidence="1" id="KW-1133">Transmembrane helix</keyword>
<accession>A0A9Y2IND5</accession>
<sequence length="190" mass="21575">MNPEFWGISALAWQALSTVVAGGAFLVALVVGYFQLRSARKTRIEQSRPYVVVDLVPGLAAAKLADLVITNIGTTPAYDLTITFDPPPERAREDAPQFKLKDVRMFNEPTPMVAPGREFRMFFDSAPERYESTLPMSFAVTTRYRDSQRRWYDETVQLDFDVRRGAMFTDVKTIHDGVKILEKIAKNLQH</sequence>
<dbReference type="Proteomes" id="UP001236014">
    <property type="component" value="Chromosome"/>
</dbReference>
<dbReference type="AlphaFoldDB" id="A0A9Y2IND5"/>
<dbReference type="RefSeq" id="WP_285973573.1">
    <property type="nucleotide sequence ID" value="NZ_CP127294.1"/>
</dbReference>
<keyword evidence="3" id="KW-1185">Reference proteome</keyword>
<evidence type="ECO:0000313" key="2">
    <source>
        <dbReference type="EMBL" id="WIX83012.1"/>
    </source>
</evidence>
<reference evidence="2 3" key="1">
    <citation type="submission" date="2023-06" db="EMBL/GenBank/DDBJ databases">
        <authorList>
            <person name="Oyuntsetseg B."/>
            <person name="Kim S.B."/>
        </authorList>
    </citation>
    <scope>NUCLEOTIDE SEQUENCE [LARGE SCALE GENOMIC DNA]</scope>
    <source>
        <strain evidence="2 3">2-15</strain>
    </source>
</reference>
<evidence type="ECO:0000313" key="3">
    <source>
        <dbReference type="Proteomes" id="UP001236014"/>
    </source>
</evidence>